<proteinExistence type="predicted"/>
<evidence type="ECO:0000313" key="3">
    <source>
        <dbReference type="Proteomes" id="UP000054007"/>
    </source>
</evidence>
<sequence>MPKIASTLHPCFWAIQTAKSSVVTTAMHYGGNDRVLSSFRLGRTYNHNRIPLDFFYHGGRALGDFPRRHMPYTPQELGVPELPTARKRARSEVDSDDWTAVSVDRPYCDLPGITAWRESATDAHSSGSRTLVDVEMAPPYGDKEPASVHAQDGGCGDQWLLVLKQRAAEAADKVVRKTYTKLISDIDRARSRPVPPAKPCKSKTTQRPPLIRPVKVRRLY</sequence>
<protein>
    <submittedName>
        <fullName evidence="2">Uncharacterized protein</fullName>
    </submittedName>
</protein>
<reference evidence="2 3" key="1">
    <citation type="journal article" date="2015" name="Fungal Genet. Biol.">
        <title>Evolution of novel wood decay mechanisms in Agaricales revealed by the genome sequences of Fistulina hepatica and Cylindrobasidium torrendii.</title>
        <authorList>
            <person name="Floudas D."/>
            <person name="Held B.W."/>
            <person name="Riley R."/>
            <person name="Nagy L.G."/>
            <person name="Koehler G."/>
            <person name="Ransdell A.S."/>
            <person name="Younus H."/>
            <person name="Chow J."/>
            <person name="Chiniquy J."/>
            <person name="Lipzen A."/>
            <person name="Tritt A."/>
            <person name="Sun H."/>
            <person name="Haridas S."/>
            <person name="LaButti K."/>
            <person name="Ohm R.A."/>
            <person name="Kues U."/>
            <person name="Blanchette R.A."/>
            <person name="Grigoriev I.V."/>
            <person name="Minto R.E."/>
            <person name="Hibbett D.S."/>
        </authorList>
    </citation>
    <scope>NUCLEOTIDE SEQUENCE [LARGE SCALE GENOMIC DNA]</scope>
    <source>
        <strain evidence="2 3">FP15055 ss-10</strain>
    </source>
</reference>
<name>A0A0D7AY85_9AGAR</name>
<evidence type="ECO:0000256" key="1">
    <source>
        <dbReference type="SAM" id="MobiDB-lite"/>
    </source>
</evidence>
<accession>A0A0D7AY85</accession>
<dbReference type="EMBL" id="KN880704">
    <property type="protein sequence ID" value="KIY63323.1"/>
    <property type="molecule type" value="Genomic_DNA"/>
</dbReference>
<dbReference type="AlphaFoldDB" id="A0A0D7AY85"/>
<feature type="region of interest" description="Disordered" evidence="1">
    <location>
        <begin position="190"/>
        <end position="209"/>
    </location>
</feature>
<keyword evidence="3" id="KW-1185">Reference proteome</keyword>
<evidence type="ECO:0000313" key="2">
    <source>
        <dbReference type="EMBL" id="KIY63323.1"/>
    </source>
</evidence>
<gene>
    <name evidence="2" type="ORF">CYLTODRAFT_141721</name>
</gene>
<organism evidence="2 3">
    <name type="scientific">Cylindrobasidium torrendii FP15055 ss-10</name>
    <dbReference type="NCBI Taxonomy" id="1314674"/>
    <lineage>
        <taxon>Eukaryota</taxon>
        <taxon>Fungi</taxon>
        <taxon>Dikarya</taxon>
        <taxon>Basidiomycota</taxon>
        <taxon>Agaricomycotina</taxon>
        <taxon>Agaricomycetes</taxon>
        <taxon>Agaricomycetidae</taxon>
        <taxon>Agaricales</taxon>
        <taxon>Marasmiineae</taxon>
        <taxon>Physalacriaceae</taxon>
        <taxon>Cylindrobasidium</taxon>
    </lineage>
</organism>
<dbReference type="Proteomes" id="UP000054007">
    <property type="component" value="Unassembled WGS sequence"/>
</dbReference>